<feature type="domain" description="GIL1/IRKI C-terminal" evidence="2">
    <location>
        <begin position="409"/>
        <end position="462"/>
    </location>
</feature>
<dbReference type="InterPro" id="IPR006943">
    <property type="entry name" value="DUF641_pln"/>
</dbReference>
<name>A0A843V6A4_COLES</name>
<dbReference type="OrthoDB" id="1915848at2759"/>
<comment type="caution">
    <text evidence="3">The sequence shown here is derived from an EMBL/GenBank/DDBJ whole genome shotgun (WGS) entry which is preliminary data.</text>
</comment>
<evidence type="ECO:0000313" key="3">
    <source>
        <dbReference type="EMBL" id="MQL91618.1"/>
    </source>
</evidence>
<dbReference type="Pfam" id="PF04859">
    <property type="entry name" value="DUF641"/>
    <property type="match status" value="1"/>
</dbReference>
<reference evidence="3" key="1">
    <citation type="submission" date="2017-07" db="EMBL/GenBank/DDBJ databases">
        <title>Taro Niue Genome Assembly and Annotation.</title>
        <authorList>
            <person name="Atibalentja N."/>
            <person name="Keating K."/>
            <person name="Fields C.J."/>
        </authorList>
    </citation>
    <scope>NUCLEOTIDE SEQUENCE</scope>
    <source>
        <strain evidence="3">Niue_2</strain>
        <tissue evidence="3">Leaf</tissue>
    </source>
</reference>
<dbReference type="Pfam" id="PF24994">
    <property type="entry name" value="GIL1_IRKI_C"/>
    <property type="match status" value="1"/>
</dbReference>
<evidence type="ECO:0008006" key="5">
    <source>
        <dbReference type="Google" id="ProtNLM"/>
    </source>
</evidence>
<proteinExistence type="predicted"/>
<feature type="domain" description="DUF641" evidence="1">
    <location>
        <begin position="80"/>
        <end position="203"/>
    </location>
</feature>
<dbReference type="EMBL" id="NMUH01001361">
    <property type="protein sequence ID" value="MQL91618.1"/>
    <property type="molecule type" value="Genomic_DNA"/>
</dbReference>
<evidence type="ECO:0000259" key="2">
    <source>
        <dbReference type="Pfam" id="PF24994"/>
    </source>
</evidence>
<dbReference type="AlphaFoldDB" id="A0A843V6A4"/>
<protein>
    <recommendedName>
        <fullName evidence="5">DUF641 domain-containing protein</fullName>
    </recommendedName>
</protein>
<dbReference type="InterPro" id="IPR056813">
    <property type="entry name" value="GIL1_IRKI_C"/>
</dbReference>
<dbReference type="InterPro" id="IPR040225">
    <property type="entry name" value="GIL1-like"/>
</dbReference>
<gene>
    <name evidence="3" type="ORF">Taro_024224</name>
</gene>
<accession>A0A843V6A4</accession>
<keyword evidence="4" id="KW-1185">Reference proteome</keyword>
<dbReference type="Proteomes" id="UP000652761">
    <property type="component" value="Unassembled WGS sequence"/>
</dbReference>
<organism evidence="3 4">
    <name type="scientific">Colocasia esculenta</name>
    <name type="common">Wild taro</name>
    <name type="synonym">Arum esculentum</name>
    <dbReference type="NCBI Taxonomy" id="4460"/>
    <lineage>
        <taxon>Eukaryota</taxon>
        <taxon>Viridiplantae</taxon>
        <taxon>Streptophyta</taxon>
        <taxon>Embryophyta</taxon>
        <taxon>Tracheophyta</taxon>
        <taxon>Spermatophyta</taxon>
        <taxon>Magnoliopsida</taxon>
        <taxon>Liliopsida</taxon>
        <taxon>Araceae</taxon>
        <taxon>Aroideae</taxon>
        <taxon>Colocasieae</taxon>
        <taxon>Colocasia</taxon>
    </lineage>
</organism>
<evidence type="ECO:0000259" key="1">
    <source>
        <dbReference type="Pfam" id="PF04859"/>
    </source>
</evidence>
<evidence type="ECO:0000313" key="4">
    <source>
        <dbReference type="Proteomes" id="UP000652761"/>
    </source>
</evidence>
<dbReference type="GO" id="GO:0009639">
    <property type="term" value="P:response to red or far red light"/>
    <property type="evidence" value="ECO:0007669"/>
    <property type="project" value="InterPro"/>
</dbReference>
<sequence length="471" mass="53161">METARPAHADLGGFMRTVTKIVRFRRRSAKSGAGFGVVSEDGSIGKVRFPECFDDASLPSQADFLEEDEKKRQQQLLHDREVMESLLAKLFASVSAVKAAYAQLQMAQSPYDPDIIQSADQVVVSELKQLSQLKQSYYKRQIDGGSSARDTQMLAEIQEQRNLIKAFQITAKKMETDLQHKDSEILLLREQLSESEKVNKWMEGKVHPERSLQMVDGLRLSGLNPTHFLSVLRYAVKSMRSFAKVMVEGMERSGWDLDAAATSIERDGLCGNSEHRVFVFESYVCRTMFSDFQHHEFGLPGHDMNRPLPDRRLFFDEFVELKLAKLKQLLHGQSAGYGFQKFCRAKYLKLVHQSMEESFFGNLDHRALLGSGNGFPETEFFLGFAEMARRAWLLHRLFFSFEPEAEASIFQARKGCRFSEVFMESVADPEGASAAGGLNPVVGFTVVPGFKVGKTVIQCKVYLKSTAAARR</sequence>
<dbReference type="GO" id="GO:0009959">
    <property type="term" value="P:negative gravitropism"/>
    <property type="evidence" value="ECO:0007669"/>
    <property type="project" value="InterPro"/>
</dbReference>
<dbReference type="PANTHER" id="PTHR31161">
    <property type="entry name" value="PROTEIN GRAVITROPIC IN THE LIGHT 1"/>
    <property type="match status" value="1"/>
</dbReference>